<evidence type="ECO:0000313" key="4">
    <source>
        <dbReference type="EMBL" id="MCC2032582.1"/>
    </source>
</evidence>
<dbReference type="Proteomes" id="UP001139354">
    <property type="component" value="Unassembled WGS sequence"/>
</dbReference>
<dbReference type="InterPro" id="IPR001647">
    <property type="entry name" value="HTH_TetR"/>
</dbReference>
<evidence type="ECO:0000256" key="2">
    <source>
        <dbReference type="PROSITE-ProRule" id="PRU00335"/>
    </source>
</evidence>
<dbReference type="GO" id="GO:0000976">
    <property type="term" value="F:transcription cis-regulatory region binding"/>
    <property type="evidence" value="ECO:0007669"/>
    <property type="project" value="TreeGrafter"/>
</dbReference>
<evidence type="ECO:0000313" key="5">
    <source>
        <dbReference type="Proteomes" id="UP001139354"/>
    </source>
</evidence>
<organism evidence="4 5">
    <name type="scientific">Microbacterium allomyrinae</name>
    <dbReference type="NCBI Taxonomy" id="2830666"/>
    <lineage>
        <taxon>Bacteria</taxon>
        <taxon>Bacillati</taxon>
        <taxon>Actinomycetota</taxon>
        <taxon>Actinomycetes</taxon>
        <taxon>Micrococcales</taxon>
        <taxon>Microbacteriaceae</taxon>
        <taxon>Microbacterium</taxon>
    </lineage>
</organism>
<dbReference type="PROSITE" id="PS50977">
    <property type="entry name" value="HTH_TETR_2"/>
    <property type="match status" value="1"/>
</dbReference>
<reference evidence="4" key="1">
    <citation type="submission" date="2021-04" db="EMBL/GenBank/DDBJ databases">
        <title>Microbacterium tenobrionis sp. nov. and Microbacterium allomyrinae sp. nov., isolated from larvae of Tenobrio molitor and Allomyrina dichotoma, respectively.</title>
        <authorList>
            <person name="Lee S.D."/>
        </authorList>
    </citation>
    <scope>NUCLEOTIDE SEQUENCE</scope>
    <source>
        <strain evidence="4">BWT-G7</strain>
    </source>
</reference>
<evidence type="ECO:0000259" key="3">
    <source>
        <dbReference type="PROSITE" id="PS50977"/>
    </source>
</evidence>
<dbReference type="SUPFAM" id="SSF46689">
    <property type="entry name" value="Homeodomain-like"/>
    <property type="match status" value="1"/>
</dbReference>
<comment type="caution">
    <text evidence="4">The sequence shown here is derived from an EMBL/GenBank/DDBJ whole genome shotgun (WGS) entry which is preliminary data.</text>
</comment>
<feature type="domain" description="HTH tetR-type" evidence="3">
    <location>
        <begin position="18"/>
        <end position="78"/>
    </location>
</feature>
<dbReference type="InterPro" id="IPR009057">
    <property type="entry name" value="Homeodomain-like_sf"/>
</dbReference>
<dbReference type="Pfam" id="PF00440">
    <property type="entry name" value="TetR_N"/>
    <property type="match status" value="1"/>
</dbReference>
<gene>
    <name evidence="4" type="ORF">KEC57_10370</name>
</gene>
<feature type="DNA-binding region" description="H-T-H motif" evidence="2">
    <location>
        <begin position="41"/>
        <end position="60"/>
    </location>
</feature>
<sequence>MIDSVKTPRSTYRQEQADATRVRIADAAQRLFARDGYSATAMEGIAREAGVGTRTVYAVFGAKREILSVICERWLERAGARELAREVLDTVDPVERLRRSAGWLTTLYSTDFDVARVLDAAVDEDAETRELLAAKLRGRNRVMDQMISSVEPELSVPLAEAQSMFRAFAAVGVYGALVVDAGWTPARFESWLADALVHQLMSASAVPDPAHP</sequence>
<protein>
    <submittedName>
        <fullName evidence="4">TetR/AcrR family transcriptional regulator</fullName>
    </submittedName>
</protein>
<dbReference type="Gene3D" id="1.10.357.10">
    <property type="entry name" value="Tetracycline Repressor, domain 2"/>
    <property type="match status" value="1"/>
</dbReference>
<dbReference type="PANTHER" id="PTHR30055">
    <property type="entry name" value="HTH-TYPE TRANSCRIPTIONAL REGULATOR RUTR"/>
    <property type="match status" value="1"/>
</dbReference>
<accession>A0A9X1LVG6</accession>
<dbReference type="PRINTS" id="PR00455">
    <property type="entry name" value="HTHTETR"/>
</dbReference>
<dbReference type="EMBL" id="JAGTTN010000003">
    <property type="protein sequence ID" value="MCC2032582.1"/>
    <property type="molecule type" value="Genomic_DNA"/>
</dbReference>
<keyword evidence="5" id="KW-1185">Reference proteome</keyword>
<dbReference type="PANTHER" id="PTHR30055:SF209">
    <property type="entry name" value="POSSIBLE TRANSCRIPTIONAL REGULATORY PROTEIN (PROBABLY TETR-FAMILY)"/>
    <property type="match status" value="1"/>
</dbReference>
<evidence type="ECO:0000256" key="1">
    <source>
        <dbReference type="ARBA" id="ARBA00023125"/>
    </source>
</evidence>
<dbReference type="GO" id="GO:0003700">
    <property type="term" value="F:DNA-binding transcription factor activity"/>
    <property type="evidence" value="ECO:0007669"/>
    <property type="project" value="TreeGrafter"/>
</dbReference>
<name>A0A9X1LVG6_9MICO</name>
<dbReference type="InterPro" id="IPR050109">
    <property type="entry name" value="HTH-type_TetR-like_transc_reg"/>
</dbReference>
<keyword evidence="1 2" id="KW-0238">DNA-binding</keyword>
<dbReference type="AlphaFoldDB" id="A0A9X1LVG6"/>
<proteinExistence type="predicted"/>